<dbReference type="KEGG" id="dai:Desaci_1885"/>
<dbReference type="Proteomes" id="UP000002892">
    <property type="component" value="Chromosome"/>
</dbReference>
<organism evidence="7 8">
    <name type="scientific">Desulfosporosinus acidiphilus (strain DSM 22704 / JCM 16185 / SJ4)</name>
    <dbReference type="NCBI Taxonomy" id="646529"/>
    <lineage>
        <taxon>Bacteria</taxon>
        <taxon>Bacillati</taxon>
        <taxon>Bacillota</taxon>
        <taxon>Clostridia</taxon>
        <taxon>Eubacteriales</taxon>
        <taxon>Desulfitobacteriaceae</taxon>
        <taxon>Desulfosporosinus</taxon>
    </lineage>
</organism>
<dbReference type="PANTHER" id="PTHR30028:SF0">
    <property type="entry name" value="PROTEIN ALUMINUM SENSITIVE 3"/>
    <property type="match status" value="1"/>
</dbReference>
<evidence type="ECO:0000256" key="5">
    <source>
        <dbReference type="ARBA" id="ARBA00023136"/>
    </source>
</evidence>
<dbReference type="STRING" id="646529.Desaci_1885"/>
<feature type="transmembrane region" description="Helical" evidence="6">
    <location>
        <begin position="6"/>
        <end position="26"/>
    </location>
</feature>
<dbReference type="OrthoDB" id="9791807at2"/>
<keyword evidence="4 6" id="KW-1133">Transmembrane helix</keyword>
<name>I4D4Y8_DESAJ</name>
<keyword evidence="3 6" id="KW-0812">Transmembrane</keyword>
<comment type="subcellular location">
    <subcellularLocation>
        <location evidence="1">Membrane</location>
        <topology evidence="1">Multi-pass membrane protein</topology>
    </subcellularLocation>
</comment>
<dbReference type="HOGENOM" id="CLU_076147_1_1_9"/>
<gene>
    <name evidence="7" type="ordered locus">Desaci_1885</name>
</gene>
<comment type="similarity">
    <text evidence="2">Belongs to the UPF0014 family.</text>
</comment>
<dbReference type="EMBL" id="CP003639">
    <property type="protein sequence ID" value="AFM40862.1"/>
    <property type="molecule type" value="Genomic_DNA"/>
</dbReference>
<evidence type="ECO:0000313" key="7">
    <source>
        <dbReference type="EMBL" id="AFM40862.1"/>
    </source>
</evidence>
<dbReference type="GO" id="GO:0005886">
    <property type="term" value="C:plasma membrane"/>
    <property type="evidence" value="ECO:0007669"/>
    <property type="project" value="TreeGrafter"/>
</dbReference>
<dbReference type="AlphaFoldDB" id="I4D4Y8"/>
<feature type="transmembrane region" description="Helical" evidence="6">
    <location>
        <begin position="104"/>
        <end position="122"/>
    </location>
</feature>
<keyword evidence="5 6" id="KW-0472">Membrane</keyword>
<dbReference type="InterPro" id="IPR005226">
    <property type="entry name" value="UPF0014_fam"/>
</dbReference>
<reference evidence="7 8" key="1">
    <citation type="journal article" date="2012" name="J. Bacteriol.">
        <title>Complete genome sequences of Desulfosporosinus orientis DSM765T, Desulfosporosinus youngiae DSM17734T, Desulfosporosinus meridiei DSM13257T, and Desulfosporosinus acidiphilus DSM22704T.</title>
        <authorList>
            <person name="Pester M."/>
            <person name="Brambilla E."/>
            <person name="Alazard D."/>
            <person name="Rattei T."/>
            <person name="Weinmaier T."/>
            <person name="Han J."/>
            <person name="Lucas S."/>
            <person name="Lapidus A."/>
            <person name="Cheng J.F."/>
            <person name="Goodwin L."/>
            <person name="Pitluck S."/>
            <person name="Peters L."/>
            <person name="Ovchinnikova G."/>
            <person name="Teshima H."/>
            <person name="Detter J.C."/>
            <person name="Han C.S."/>
            <person name="Tapia R."/>
            <person name="Land M.L."/>
            <person name="Hauser L."/>
            <person name="Kyrpides N.C."/>
            <person name="Ivanova N.N."/>
            <person name="Pagani I."/>
            <person name="Huntmann M."/>
            <person name="Wei C.L."/>
            <person name="Davenport K.W."/>
            <person name="Daligault H."/>
            <person name="Chain P.S."/>
            <person name="Chen A."/>
            <person name="Mavromatis K."/>
            <person name="Markowitz V."/>
            <person name="Szeto E."/>
            <person name="Mikhailova N."/>
            <person name="Pati A."/>
            <person name="Wagner M."/>
            <person name="Woyke T."/>
            <person name="Ollivier B."/>
            <person name="Klenk H.P."/>
            <person name="Spring S."/>
            <person name="Loy A."/>
        </authorList>
    </citation>
    <scope>NUCLEOTIDE SEQUENCE [LARGE SCALE GENOMIC DNA]</scope>
    <source>
        <strain evidence="8">DSM 22704 / JCM 16185 / SJ4</strain>
    </source>
</reference>
<feature type="transmembrane region" description="Helical" evidence="6">
    <location>
        <begin position="65"/>
        <end position="83"/>
    </location>
</feature>
<accession>I4D4Y8</accession>
<feature type="transmembrane region" description="Helical" evidence="6">
    <location>
        <begin position="38"/>
        <end position="59"/>
    </location>
</feature>
<feature type="transmembrane region" description="Helical" evidence="6">
    <location>
        <begin position="128"/>
        <end position="148"/>
    </location>
</feature>
<dbReference type="eggNOG" id="COG0390">
    <property type="taxonomic scope" value="Bacteria"/>
</dbReference>
<dbReference type="RefSeq" id="WP_014826868.1">
    <property type="nucleotide sequence ID" value="NC_018068.1"/>
</dbReference>
<keyword evidence="8" id="KW-1185">Reference proteome</keyword>
<evidence type="ECO:0000256" key="3">
    <source>
        <dbReference type="ARBA" id="ARBA00022692"/>
    </source>
</evidence>
<proteinExistence type="inferred from homology"/>
<evidence type="ECO:0000256" key="1">
    <source>
        <dbReference type="ARBA" id="ARBA00004141"/>
    </source>
</evidence>
<dbReference type="PANTHER" id="PTHR30028">
    <property type="entry name" value="UPF0014 INNER MEMBRANE PROTEIN YBBM-RELATED"/>
    <property type="match status" value="1"/>
</dbReference>
<feature type="transmembrane region" description="Helical" evidence="6">
    <location>
        <begin position="195"/>
        <end position="215"/>
    </location>
</feature>
<evidence type="ECO:0000256" key="2">
    <source>
        <dbReference type="ARBA" id="ARBA00005268"/>
    </source>
</evidence>
<dbReference type="Pfam" id="PF03649">
    <property type="entry name" value="UPF0014"/>
    <property type="match status" value="1"/>
</dbReference>
<feature type="transmembrane region" description="Helical" evidence="6">
    <location>
        <begin position="221"/>
        <end position="243"/>
    </location>
</feature>
<sequence>MNGIINLTFLQVGLSYFFVLIVLAIVRIRGIAREKEIIISSLRMTLQLILTGYILVYVFHYPNPLLTGAIILIMEAFSIYTIFKKFKGNLSNPLKKVIGFSMSIGTISCLLYFLLIVIRITPWYNPQYFVPIAGMFIGNSMTGISLGVKSLLEGMTTQKALVEEALILGATPQVATKTIINSTFDSAIMPTIQSMVGMGIVFLPGMMTGQILSGTTPTTAISYQIAIMLGILGSVALTVILFLQMGYRTFFNQEDQLNEDISV</sequence>
<evidence type="ECO:0000256" key="4">
    <source>
        <dbReference type="ARBA" id="ARBA00022989"/>
    </source>
</evidence>
<evidence type="ECO:0000313" key="8">
    <source>
        <dbReference type="Proteomes" id="UP000002892"/>
    </source>
</evidence>
<evidence type="ECO:0000256" key="6">
    <source>
        <dbReference type="SAM" id="Phobius"/>
    </source>
</evidence>
<protein>
    <submittedName>
        <fullName evidence="7">TIGR00245 family protein</fullName>
    </submittedName>
</protein>